<dbReference type="EMBL" id="QFYS01000007">
    <property type="protein sequence ID" value="RAK63753.1"/>
    <property type="molecule type" value="Genomic_DNA"/>
</dbReference>
<feature type="transmembrane region" description="Helical" evidence="1">
    <location>
        <begin position="26"/>
        <end position="46"/>
    </location>
</feature>
<evidence type="ECO:0000313" key="4">
    <source>
        <dbReference type="Proteomes" id="UP000249524"/>
    </source>
</evidence>
<evidence type="ECO:0000256" key="1">
    <source>
        <dbReference type="SAM" id="Phobius"/>
    </source>
</evidence>
<keyword evidence="1" id="KW-0472">Membrane</keyword>
<comment type="caution">
    <text evidence="3">The sequence shown here is derived from an EMBL/GenBank/DDBJ whole genome shotgun (WGS) entry which is preliminary data.</text>
</comment>
<feature type="transmembrane region" description="Helical" evidence="1">
    <location>
        <begin position="52"/>
        <end position="70"/>
    </location>
</feature>
<evidence type="ECO:0000259" key="2">
    <source>
        <dbReference type="Pfam" id="PF07835"/>
    </source>
</evidence>
<reference evidence="3 4" key="1">
    <citation type="submission" date="2018-05" db="EMBL/GenBank/DDBJ databases">
        <authorList>
            <person name="Lanie J.A."/>
            <person name="Ng W.-L."/>
            <person name="Kazmierczak K.M."/>
            <person name="Andrzejewski T.M."/>
            <person name="Davidsen T.M."/>
            <person name="Wayne K.J."/>
            <person name="Tettelin H."/>
            <person name="Glass J.I."/>
            <person name="Rusch D."/>
            <person name="Podicherti R."/>
            <person name="Tsui H.-C.T."/>
            <person name="Winkler M.E."/>
        </authorList>
    </citation>
    <scope>NUCLEOTIDE SEQUENCE [LARGE SCALE GENOMIC DNA]</scope>
    <source>
        <strain evidence="3 4">BUT-10</strain>
    </source>
</reference>
<gene>
    <name evidence="3" type="ORF">DJ019_16015</name>
</gene>
<feature type="domain" description="Cytochrome c oxidase subunit IV bacterial aa3 type" evidence="2">
    <location>
        <begin position="13"/>
        <end position="46"/>
    </location>
</feature>
<name>A0A328B9E4_9CAUL</name>
<dbReference type="InterPro" id="IPR012422">
    <property type="entry name" value="Cyt_c_oxidase_su4_bac-aa3"/>
</dbReference>
<accession>A0A328B9E4</accession>
<keyword evidence="1" id="KW-1133">Transmembrane helix</keyword>
<keyword evidence="4" id="KW-1185">Reference proteome</keyword>
<dbReference type="Pfam" id="PF07835">
    <property type="entry name" value="COX4_pro_2"/>
    <property type="match status" value="1"/>
</dbReference>
<dbReference type="RefSeq" id="WP_111277063.1">
    <property type="nucleotide sequence ID" value="NZ_QFYS01000007.1"/>
</dbReference>
<organism evidence="3 4">
    <name type="scientific">Phenylobacterium kunshanense</name>
    <dbReference type="NCBI Taxonomy" id="1445034"/>
    <lineage>
        <taxon>Bacteria</taxon>
        <taxon>Pseudomonadati</taxon>
        <taxon>Pseudomonadota</taxon>
        <taxon>Alphaproteobacteria</taxon>
        <taxon>Caulobacterales</taxon>
        <taxon>Caulobacteraceae</taxon>
        <taxon>Phenylobacterium</taxon>
    </lineage>
</organism>
<proteinExistence type="predicted"/>
<dbReference type="Proteomes" id="UP000249524">
    <property type="component" value="Unassembled WGS sequence"/>
</dbReference>
<protein>
    <recommendedName>
        <fullName evidence="2">Cytochrome c oxidase subunit IV bacterial aa3 type domain-containing protein</fullName>
    </recommendedName>
</protein>
<keyword evidence="1" id="KW-0812">Transmembrane</keyword>
<sequence length="86" mass="9807">MDTREHFGDQTPDVVAHERTYHAFSLLTRWAMLVLGDLILWLTLWFASPAGFLGGTLIAIVAFVVGYQILIRHEEKQPLDVWAQGR</sequence>
<evidence type="ECO:0000313" key="3">
    <source>
        <dbReference type="EMBL" id="RAK63753.1"/>
    </source>
</evidence>
<dbReference type="OrthoDB" id="7191110at2"/>
<dbReference type="AlphaFoldDB" id="A0A328B9E4"/>